<organism evidence="1 2">
    <name type="scientific">Salmonella phage FSL SP-058</name>
    <dbReference type="NCBI Taxonomy" id="1173761"/>
    <lineage>
        <taxon>Viruses</taxon>
        <taxon>Duplodnaviria</taxon>
        <taxon>Heunggongvirae</taxon>
        <taxon>Uroviricota</taxon>
        <taxon>Caudoviricetes</taxon>
        <taxon>Schitoviridae</taxon>
        <taxon>Humphriesvirinae</taxon>
        <taxon>Ithacavirus</taxon>
        <taxon>Ithacavirus SP058</taxon>
    </lineage>
</organism>
<accession>S4TNP7</accession>
<dbReference type="KEGG" id="vg:16275454"/>
<dbReference type="EMBL" id="KC139517">
    <property type="protein sequence ID" value="AGF88121.1"/>
    <property type="molecule type" value="Genomic_DNA"/>
</dbReference>
<dbReference type="RefSeq" id="YP_008239410.1">
    <property type="nucleotide sequence ID" value="NC_021772.1"/>
</dbReference>
<protein>
    <submittedName>
        <fullName evidence="1">Uncharacterized protein</fullName>
    </submittedName>
</protein>
<name>S4TNP7_9CAUD</name>
<keyword evidence="2" id="KW-1185">Reference proteome</keyword>
<proteinExistence type="predicted"/>
<dbReference type="Proteomes" id="UP000014990">
    <property type="component" value="Segment"/>
</dbReference>
<dbReference type="GeneID" id="16275454"/>
<evidence type="ECO:0000313" key="2">
    <source>
        <dbReference type="Proteomes" id="UP000014990"/>
    </source>
</evidence>
<gene>
    <name evidence="1" type="ORF">SP058_00030</name>
</gene>
<sequence>MRKSLHVGTKADVIKRRSKSVLDVELLHVRISETYHECGQMIAAGVNPYAAVVAMDTKLSRIVTFNHPWINQ</sequence>
<evidence type="ECO:0000313" key="1">
    <source>
        <dbReference type="EMBL" id="AGF88121.1"/>
    </source>
</evidence>
<reference evidence="1 2" key="1">
    <citation type="journal article" date="2013" name="BMC Genomics">
        <title>Genomic characterization provides new insight into Salmonella phage diversity.</title>
        <authorList>
            <person name="Moreno Switt A.I."/>
            <person name="Orsi R.H."/>
            <person name="den Bakker H.C."/>
            <person name="Vongkamjan K."/>
            <person name="Altier C."/>
            <person name="Wiedmann M."/>
        </authorList>
    </citation>
    <scope>NUCLEOTIDE SEQUENCE [LARGE SCALE GENOMIC DNA]</scope>
</reference>
<dbReference type="OrthoDB" id="34779at10239"/>